<dbReference type="EMBL" id="JAPZBS010000005">
    <property type="protein sequence ID" value="KAJ5370009.1"/>
    <property type="molecule type" value="Genomic_DNA"/>
</dbReference>
<gene>
    <name evidence="1" type="ORF">N7496_006101</name>
</gene>
<dbReference type="GO" id="GO:0019863">
    <property type="term" value="F:IgE binding"/>
    <property type="evidence" value="ECO:0007669"/>
    <property type="project" value="InterPro"/>
</dbReference>
<dbReference type="GeneID" id="81438209"/>
<dbReference type="RefSeq" id="XP_056554443.1">
    <property type="nucleotide sequence ID" value="XM_056699030.1"/>
</dbReference>
<dbReference type="GO" id="GO:0005576">
    <property type="term" value="C:extracellular region"/>
    <property type="evidence" value="ECO:0007669"/>
    <property type="project" value="InterPro"/>
</dbReference>
<keyword evidence="2" id="KW-1185">Reference proteome</keyword>
<sequence>MEVASTSAKEHQYVVQFNGPRSGQWTVVVWNKIGPDGKLDGWFGNACKEFSIDQGQTRYLAFEENSQGGWTASPGPNIPVDSNGGYSSTWGEFDFGSSINSGWSGFDVSAIAPQYARQQVQGMKICDSITGTCSIITSNASFVQNAYIYANRNIGGIGGNLPPGPVKLVVYLDFDQETSTV</sequence>
<dbReference type="OrthoDB" id="118256at2759"/>
<reference evidence="1" key="1">
    <citation type="submission" date="2022-11" db="EMBL/GenBank/DDBJ databases">
        <authorList>
            <person name="Petersen C."/>
        </authorList>
    </citation>
    <scope>NUCLEOTIDE SEQUENCE</scope>
    <source>
        <strain evidence="1">IBT 29864</strain>
    </source>
</reference>
<dbReference type="InterPro" id="IPR038903">
    <property type="entry name" value="Allergen_Asp_f_4"/>
</dbReference>
<reference evidence="1" key="2">
    <citation type="journal article" date="2023" name="IMA Fungus">
        <title>Comparative genomic study of the Penicillium genus elucidates a diverse pangenome and 15 lateral gene transfer events.</title>
        <authorList>
            <person name="Petersen C."/>
            <person name="Sorensen T."/>
            <person name="Nielsen M.R."/>
            <person name="Sondergaard T.E."/>
            <person name="Sorensen J.L."/>
            <person name="Fitzpatrick D.A."/>
            <person name="Frisvad J.C."/>
            <person name="Nielsen K.L."/>
        </authorList>
    </citation>
    <scope>NUCLEOTIDE SEQUENCE</scope>
    <source>
        <strain evidence="1">IBT 29864</strain>
    </source>
</reference>
<accession>A0A9W9S3M4</accession>
<evidence type="ECO:0000313" key="2">
    <source>
        <dbReference type="Proteomes" id="UP001147782"/>
    </source>
</evidence>
<dbReference type="AlphaFoldDB" id="A0A9W9S3M4"/>
<evidence type="ECO:0000313" key="1">
    <source>
        <dbReference type="EMBL" id="KAJ5370009.1"/>
    </source>
</evidence>
<dbReference type="PANTHER" id="PTHR42039">
    <property type="entry name" value="PUTATIVE (AFU_ORTHOLOGUE AFUA_3G02940)-RELATED"/>
    <property type="match status" value="1"/>
</dbReference>
<name>A0A9W9S3M4_9EURO</name>
<organism evidence="1 2">
    <name type="scientific">Penicillium cataractarum</name>
    <dbReference type="NCBI Taxonomy" id="2100454"/>
    <lineage>
        <taxon>Eukaryota</taxon>
        <taxon>Fungi</taxon>
        <taxon>Dikarya</taxon>
        <taxon>Ascomycota</taxon>
        <taxon>Pezizomycotina</taxon>
        <taxon>Eurotiomycetes</taxon>
        <taxon>Eurotiomycetidae</taxon>
        <taxon>Eurotiales</taxon>
        <taxon>Aspergillaceae</taxon>
        <taxon>Penicillium</taxon>
    </lineage>
</organism>
<protein>
    <submittedName>
        <fullName evidence="1">Allergen</fullName>
    </submittedName>
</protein>
<dbReference type="Pfam" id="PF25312">
    <property type="entry name" value="Allergen_Asp_f_4"/>
    <property type="match status" value="1"/>
</dbReference>
<dbReference type="Proteomes" id="UP001147782">
    <property type="component" value="Unassembled WGS sequence"/>
</dbReference>
<proteinExistence type="predicted"/>
<comment type="caution">
    <text evidence="1">The sequence shown here is derived from an EMBL/GenBank/DDBJ whole genome shotgun (WGS) entry which is preliminary data.</text>
</comment>
<dbReference type="PANTHER" id="PTHR42039:SF1">
    <property type="entry name" value="PUTATIVE (AFU_ORTHOLOGUE AFUA_3G02940)-RELATED"/>
    <property type="match status" value="1"/>
</dbReference>